<reference evidence="3" key="1">
    <citation type="submission" date="2023-07" db="EMBL/GenBank/DDBJ databases">
        <title>Whole genome shotgun sequence of Streptomyces achromogenes subsp. rubradiris NBRC 14000.</title>
        <authorList>
            <person name="Komaki H."/>
            <person name="Tamura T."/>
        </authorList>
    </citation>
    <scope>NUCLEOTIDE SEQUENCE [LARGE SCALE GENOMIC DNA]</scope>
    <source>
        <strain evidence="3">NBRC 14000</strain>
    </source>
</reference>
<proteinExistence type="predicted"/>
<feature type="chain" id="PRO_5046457137" description="Lipoprotein" evidence="1">
    <location>
        <begin position="21"/>
        <end position="176"/>
    </location>
</feature>
<evidence type="ECO:0000256" key="1">
    <source>
        <dbReference type="SAM" id="SignalP"/>
    </source>
</evidence>
<protein>
    <recommendedName>
        <fullName evidence="4">Lipoprotein</fullName>
    </recommendedName>
</protein>
<evidence type="ECO:0000313" key="3">
    <source>
        <dbReference type="Proteomes" id="UP000646738"/>
    </source>
</evidence>
<dbReference type="EMBL" id="BNEA01000015">
    <property type="protein sequence ID" value="GHI55746.1"/>
    <property type="molecule type" value="Genomic_DNA"/>
</dbReference>
<dbReference type="RefSeq" id="WP_189993877.1">
    <property type="nucleotide sequence ID" value="NZ_BNCB01000006.1"/>
</dbReference>
<name>A0ABQ3RIR4_STRRR</name>
<comment type="caution">
    <text evidence="2">The sequence shown here is derived from an EMBL/GenBank/DDBJ whole genome shotgun (WGS) entry which is preliminary data.</text>
</comment>
<sequence length="176" mass="19128">MKIKLTAFAVALPLALTTLTGCDMTENESDDVTSAGTSTSSDAADAVEGISSGIYDLIGVKGKASDSRSGVEECEGKDRDTYFKIFHPWSFYPASASDLDDAMRNLRERLPEHGWKIVQYGPDTSKNRNIVLIADNDERKAGVHIAQMAKNDPPKLSVDVVSGCYKVPDGQKVEHF</sequence>
<organism evidence="2 3">
    <name type="scientific">Streptomyces rubradiris</name>
    <name type="common">Streptomyces achromogenes subsp. rubradiris</name>
    <dbReference type="NCBI Taxonomy" id="285531"/>
    <lineage>
        <taxon>Bacteria</taxon>
        <taxon>Bacillati</taxon>
        <taxon>Actinomycetota</taxon>
        <taxon>Actinomycetes</taxon>
        <taxon>Kitasatosporales</taxon>
        <taxon>Streptomycetaceae</taxon>
        <taxon>Streptomyces</taxon>
    </lineage>
</organism>
<keyword evidence="1" id="KW-0732">Signal</keyword>
<dbReference type="PROSITE" id="PS51257">
    <property type="entry name" value="PROKAR_LIPOPROTEIN"/>
    <property type="match status" value="1"/>
</dbReference>
<evidence type="ECO:0008006" key="4">
    <source>
        <dbReference type="Google" id="ProtNLM"/>
    </source>
</evidence>
<feature type="signal peptide" evidence="1">
    <location>
        <begin position="1"/>
        <end position="20"/>
    </location>
</feature>
<evidence type="ECO:0000313" key="2">
    <source>
        <dbReference type="EMBL" id="GHI55746.1"/>
    </source>
</evidence>
<gene>
    <name evidence="2" type="ORF">Srubr_55920</name>
</gene>
<accession>A0ABQ3RIR4</accession>
<keyword evidence="3" id="KW-1185">Reference proteome</keyword>
<dbReference type="Proteomes" id="UP000646738">
    <property type="component" value="Unassembled WGS sequence"/>
</dbReference>